<reference evidence="6 7" key="1">
    <citation type="journal article" date="2004" name="Appl. Environ. Microbiol.">
        <title>Mineralization of individual congeners of linear alkylbenzenesulfonate by defined pairs of heterotrophic bacteria.</title>
        <authorList>
            <person name="Schleheck D."/>
            <person name="Knepper T.P."/>
            <person name="Fischer K."/>
            <person name="Cook A.M."/>
        </authorList>
    </citation>
    <scope>NUCLEOTIDE SEQUENCE [LARGE SCALE GENOMIC DNA]</scope>
    <source>
        <strain evidence="7">DSM 14576 / KF-1</strain>
    </source>
</reference>
<dbReference type="Pfam" id="PF22783">
    <property type="entry name" value="BapA_N"/>
    <property type="match status" value="1"/>
</dbReference>
<dbReference type="OrthoDB" id="4648428at2"/>
<dbReference type="Pfam" id="PF17963">
    <property type="entry name" value="Big_9"/>
    <property type="match status" value="4"/>
</dbReference>
<dbReference type="Gene3D" id="3.40.50.410">
    <property type="entry name" value="von Willebrand factor, type A domain"/>
    <property type="match status" value="1"/>
</dbReference>
<feature type="compositionally biased region" description="Polar residues" evidence="3">
    <location>
        <begin position="156"/>
        <end position="165"/>
    </location>
</feature>
<dbReference type="Proteomes" id="UP000003039">
    <property type="component" value="Unassembled WGS sequence"/>
</dbReference>
<dbReference type="NCBIfam" id="NF012211">
    <property type="entry name" value="tand_rpt_95"/>
    <property type="match status" value="2"/>
</dbReference>
<name>B7X2V9_COMTK</name>
<dbReference type="PANTHER" id="PTHR24026:SF126">
    <property type="entry name" value="PROTOCADHERIN FAT 4"/>
    <property type="match status" value="1"/>
</dbReference>
<organism evidence="6 7">
    <name type="scientific">Comamonas testosteroni (strain DSM 14576 / KF-1)</name>
    <name type="common">Pseudomonas testosteroni</name>
    <dbReference type="NCBI Taxonomy" id="399795"/>
    <lineage>
        <taxon>Bacteria</taxon>
        <taxon>Pseudomonadati</taxon>
        <taxon>Pseudomonadota</taxon>
        <taxon>Betaproteobacteria</taxon>
        <taxon>Burkholderiales</taxon>
        <taxon>Comamonadaceae</taxon>
        <taxon>Comamonas</taxon>
    </lineage>
</organism>
<dbReference type="Gene3D" id="2.60.40.3440">
    <property type="match status" value="4"/>
</dbReference>
<keyword evidence="1" id="KW-0812">Transmembrane</keyword>
<evidence type="ECO:0000313" key="6">
    <source>
        <dbReference type="EMBL" id="EED68512.1"/>
    </source>
</evidence>
<dbReference type="RefSeq" id="WP_003056951.1">
    <property type="nucleotide sequence ID" value="NZ_AAUJ02000001.1"/>
</dbReference>
<dbReference type="InterPro" id="IPR002035">
    <property type="entry name" value="VWF_A"/>
</dbReference>
<feature type="region of interest" description="Disordered" evidence="3">
    <location>
        <begin position="146"/>
        <end position="186"/>
    </location>
</feature>
<dbReference type="InterPro" id="IPR002126">
    <property type="entry name" value="Cadherin-like_dom"/>
</dbReference>
<dbReference type="InterPro" id="IPR048051">
    <property type="entry name" value="BapA-like_prefix-like"/>
</dbReference>
<dbReference type="Pfam" id="PF13519">
    <property type="entry name" value="VWA_2"/>
    <property type="match status" value="1"/>
</dbReference>
<dbReference type="InterPro" id="IPR036465">
    <property type="entry name" value="vWFA_dom_sf"/>
</dbReference>
<dbReference type="PROSITE" id="PS50234">
    <property type="entry name" value="VWFA"/>
    <property type="match status" value="1"/>
</dbReference>
<proteinExistence type="predicted"/>
<sequence>MEAVYKSGGKIVLAQQGLVLDKPSAVILKVAPEQIAKSVRVGNDLVLTLVDGEQIHVNGFFTAYAEDGRNDLVLEDQHGVLWWGQYGKAWEGFEFTEIESDEPAAPWLPWLLGLALGGLAASSGGGGGKNIDHPPEAADPHVGLRHLASDPVPGQEFSNGGNTVSVREDQPFNGKITGQDKDGDPLTYELGTPPAHGTVTIDKHTGKYLYTPHQDWSGPGTDEFTVIVDDGKGGKTSTTVTVSVTPEQDAFDDRASTGFEKSVTIDVLGNDDFEGSNVKITHVNGSAIAEGQTVTVADGSVKLVGGQLVFTPDAGFNGDARFSYTAQTDGGTPETADVIVTVAANQLPETTDPNEGLNPGDPGYLPGQSFTPGGGYTVTVGEDQRFNGKITGQDKDGDPLTYELGTPPAHGTVTIDKHTGKYLYTPHQDWSGPGTDEFTVIVDDGKGGKTSTTVTVNVTPEQDAFDDRASTGFEKSVTIDVLGNDDFEGSNVKITHVNGSAIAEGQTVTVADGSVKLVGGQLVFTPDAGFNGDARFSYTAQTDGGTPETADVIVTVSQPPVFVDPSDPGEPPVTSYAFEYEENSPVDKWLGQVKANDADSTSVTYSIDPASDPDGWYAIDATTGEITLTAAGAASQANDFEQGSNSQTITVVATDSEGGKTEVAVTLNEKDLNDNAPVLVMDPEDKVLHVAEEALVGGIKDDPGSTTTATGKISFTDADKTPDINTFSLEMQGPADGSITSGGVAVTWSWDAGSSTLTGMAGAKEVMTVKVGALTEVGGRYEASYTVTLKGPVDHAVGRGANTLDLDFKAIVHDGKQSSEIGFVVEVKDDVPALADDAELVINLAKLQTNVMIVLDLSGSMAWDSNGKVLPGGGSNANSRLSLAKKALEALINKYEEYGDVAVKLVTFNGSTANAHATWMSAATAIAIINGLTATGGTPYKAALNAAMGTNGFADNVGKLTGEGVQNVSYFITDGVPTLGQGVNPRLQAQWEDFLTTHHINSVGVGFGGIKTGDIPNIDPIAYNGPAGVENAVVLANSAAELNSTLQDLIQLPRLEGSLRGELDSAVEGYGADGGFINVLEVDGVSYTYLPGQALQVAGNPASGTYTYDAAKHLITIKTAAGGSLTVEFDTGKFIYEGKALASYWDRFGYTIQDGDGDQASTVKDVKVVYDGGDPGPKPAYASPLLAMSLDPEQLDALHEGAEEPAATALPALHDVLQSKDEAAGDIVGLGSVQAPAAAVAPVAASQDLALYMPDPLPEEELHQPVHA</sequence>
<feature type="domain" description="Cadherin" evidence="5">
    <location>
        <begin position="572"/>
        <end position="679"/>
    </location>
</feature>
<evidence type="ECO:0000256" key="3">
    <source>
        <dbReference type="SAM" id="MobiDB-lite"/>
    </source>
</evidence>
<dbReference type="SMART" id="SM00112">
    <property type="entry name" value="CA"/>
    <property type="match status" value="1"/>
</dbReference>
<dbReference type="InterPro" id="IPR015919">
    <property type="entry name" value="Cadherin-like_sf"/>
</dbReference>
<dbReference type="CDD" id="cd11304">
    <property type="entry name" value="Cadherin_repeat"/>
    <property type="match status" value="1"/>
</dbReference>
<dbReference type="GO" id="GO:0005509">
    <property type="term" value="F:calcium ion binding"/>
    <property type="evidence" value="ECO:0007669"/>
    <property type="project" value="InterPro"/>
</dbReference>
<dbReference type="AlphaFoldDB" id="B7X2V9"/>
<evidence type="ECO:0000313" key="7">
    <source>
        <dbReference type="Proteomes" id="UP000003039"/>
    </source>
</evidence>
<dbReference type="GO" id="GO:0005886">
    <property type="term" value="C:plasma membrane"/>
    <property type="evidence" value="ECO:0007669"/>
    <property type="project" value="UniProtKB-SubCell"/>
</dbReference>
<dbReference type="eggNOG" id="COG2373">
    <property type="taxonomic scope" value="Bacteria"/>
</dbReference>
<feature type="domain" description="VWFA" evidence="4">
    <location>
        <begin position="850"/>
        <end position="1049"/>
    </location>
</feature>
<dbReference type="SUPFAM" id="SSF53300">
    <property type="entry name" value="vWA-like"/>
    <property type="match status" value="1"/>
</dbReference>
<dbReference type="NCBIfam" id="NF033677">
    <property type="entry name" value="biofilm_BapA_N"/>
    <property type="match status" value="1"/>
</dbReference>
<evidence type="ECO:0000259" key="4">
    <source>
        <dbReference type="PROSITE" id="PS50234"/>
    </source>
</evidence>
<dbReference type="Gene3D" id="2.60.40.60">
    <property type="entry name" value="Cadherins"/>
    <property type="match status" value="1"/>
</dbReference>
<keyword evidence="2" id="KW-0472">Membrane</keyword>
<dbReference type="eggNOG" id="COG2304">
    <property type="taxonomic scope" value="Bacteria"/>
</dbReference>
<dbReference type="PROSITE" id="PS50268">
    <property type="entry name" value="CADHERIN_2"/>
    <property type="match status" value="1"/>
</dbReference>
<evidence type="ECO:0000256" key="2">
    <source>
        <dbReference type="ARBA" id="ARBA00022989"/>
    </source>
</evidence>
<dbReference type="SUPFAM" id="SSF49313">
    <property type="entry name" value="Cadherin-like"/>
    <property type="match status" value="3"/>
</dbReference>
<dbReference type="EMBL" id="AAUJ02000001">
    <property type="protein sequence ID" value="EED68512.1"/>
    <property type="molecule type" value="Genomic_DNA"/>
</dbReference>
<comment type="caution">
    <text evidence="6">The sequence shown here is derived from an EMBL/GenBank/DDBJ whole genome shotgun (WGS) entry which is preliminary data.</text>
</comment>
<evidence type="ECO:0000259" key="5">
    <source>
        <dbReference type="PROSITE" id="PS50268"/>
    </source>
</evidence>
<dbReference type="SMART" id="SM00327">
    <property type="entry name" value="VWA"/>
    <property type="match status" value="1"/>
</dbReference>
<dbReference type="GO" id="GO:0007156">
    <property type="term" value="P:homophilic cell adhesion via plasma membrane adhesion molecules"/>
    <property type="evidence" value="ECO:0007669"/>
    <property type="project" value="InterPro"/>
</dbReference>
<evidence type="ECO:0000256" key="1">
    <source>
        <dbReference type="ARBA" id="ARBA00022692"/>
    </source>
</evidence>
<dbReference type="PANTHER" id="PTHR24026">
    <property type="entry name" value="FAT ATYPICAL CADHERIN-RELATED"/>
    <property type="match status" value="1"/>
</dbReference>
<gene>
    <name evidence="6" type="ORF">CtesDRAFT_PD3459</name>
</gene>
<keyword evidence="2" id="KW-1133">Transmembrane helix</keyword>
<dbReference type="CDD" id="cd00198">
    <property type="entry name" value="vWFA"/>
    <property type="match status" value="1"/>
</dbReference>
<protein>
    <submittedName>
        <fullName evidence="6">Outer membrane adhesin like protein</fullName>
    </submittedName>
</protein>
<accession>B7X2V9</accession>